<keyword evidence="4" id="KW-1185">Reference proteome</keyword>
<gene>
    <name evidence="3" type="ORF">Sgleb_70370</name>
</gene>
<feature type="signal peptide" evidence="2">
    <location>
        <begin position="1"/>
        <end position="46"/>
    </location>
</feature>
<sequence>MSHDRTPSARTSRRTPPTARARRAALVVATALLAAPLAGSPATAWAADEDKTPFYKSDQEVIDYINSFAPLKDVAAIQGYPVTGQDTKEITLEAVKKTGYSPDQAVQDAQKMLEGFGSTPGFENYGTEERTSSKEDKDPGWLGNWDAKSICGQPSDVLEKQTRKLTCGFVGKIDKKYPVLLTTDRAPGGTHLTYVTEASIGTEEKEVKGWKVGGKLTINASPDNKGIALEGGGEYNQSTETTKKWTNMSQLRRDFAVPEGMAGATFQAHANAGWYTGYIVQKIDNTDGKAEKTVAIPARVLIQAPTDDVPLTWVGRQVQ</sequence>
<name>A0A640T744_9ACTN</name>
<accession>A0A640T744</accession>
<feature type="region of interest" description="Disordered" evidence="1">
    <location>
        <begin position="1"/>
        <end position="21"/>
    </location>
</feature>
<comment type="caution">
    <text evidence="3">The sequence shown here is derived from an EMBL/GenBank/DDBJ whole genome shotgun (WGS) entry which is preliminary data.</text>
</comment>
<evidence type="ECO:0000256" key="1">
    <source>
        <dbReference type="SAM" id="MobiDB-lite"/>
    </source>
</evidence>
<evidence type="ECO:0000256" key="2">
    <source>
        <dbReference type="SAM" id="SignalP"/>
    </source>
</evidence>
<keyword evidence="2" id="KW-0732">Signal</keyword>
<proteinExistence type="predicted"/>
<feature type="compositionally biased region" description="Low complexity" evidence="1">
    <location>
        <begin position="8"/>
        <end position="21"/>
    </location>
</feature>
<dbReference type="AlphaFoldDB" id="A0A640T744"/>
<evidence type="ECO:0000313" key="3">
    <source>
        <dbReference type="EMBL" id="GFE18990.1"/>
    </source>
</evidence>
<feature type="region of interest" description="Disordered" evidence="1">
    <location>
        <begin position="117"/>
        <end position="139"/>
    </location>
</feature>
<reference evidence="3 4" key="1">
    <citation type="submission" date="2019-12" db="EMBL/GenBank/DDBJ databases">
        <title>Whole genome shotgun sequence of Streptomyces hygroscopicus subsp. glebosus NBRC 13786.</title>
        <authorList>
            <person name="Ichikawa N."/>
            <person name="Kimura A."/>
            <person name="Kitahashi Y."/>
            <person name="Komaki H."/>
            <person name="Tamura T."/>
        </authorList>
    </citation>
    <scope>NUCLEOTIDE SEQUENCE [LARGE SCALE GENOMIC DNA]</scope>
    <source>
        <strain evidence="3 4">NBRC 13786</strain>
    </source>
</reference>
<protein>
    <submittedName>
        <fullName evidence="3">Uncharacterized protein</fullName>
    </submittedName>
</protein>
<feature type="chain" id="PRO_5025043774" evidence="2">
    <location>
        <begin position="47"/>
        <end position="319"/>
    </location>
</feature>
<organism evidence="3 4">
    <name type="scientific">Streptomyces glebosus</name>
    <dbReference type="NCBI Taxonomy" id="249580"/>
    <lineage>
        <taxon>Bacteria</taxon>
        <taxon>Bacillati</taxon>
        <taxon>Actinomycetota</taxon>
        <taxon>Actinomycetes</taxon>
        <taxon>Kitasatosporales</taxon>
        <taxon>Streptomycetaceae</taxon>
        <taxon>Streptomyces</taxon>
    </lineage>
</organism>
<dbReference type="InterPro" id="IPR006311">
    <property type="entry name" value="TAT_signal"/>
</dbReference>
<evidence type="ECO:0000313" key="4">
    <source>
        <dbReference type="Proteomes" id="UP000430079"/>
    </source>
</evidence>
<dbReference type="PROSITE" id="PS51318">
    <property type="entry name" value="TAT"/>
    <property type="match status" value="1"/>
</dbReference>
<dbReference type="EMBL" id="BLIO01000001">
    <property type="protein sequence ID" value="GFE18990.1"/>
    <property type="molecule type" value="Genomic_DNA"/>
</dbReference>
<dbReference type="Proteomes" id="UP000430079">
    <property type="component" value="Unassembled WGS sequence"/>
</dbReference>
<feature type="compositionally biased region" description="Basic and acidic residues" evidence="1">
    <location>
        <begin position="127"/>
        <end position="139"/>
    </location>
</feature>